<feature type="region of interest" description="Disordered" evidence="1">
    <location>
        <begin position="148"/>
        <end position="173"/>
    </location>
</feature>
<evidence type="ECO:0008006" key="4">
    <source>
        <dbReference type="Google" id="ProtNLM"/>
    </source>
</evidence>
<proteinExistence type="predicted"/>
<feature type="compositionally biased region" description="Polar residues" evidence="1">
    <location>
        <begin position="643"/>
        <end position="653"/>
    </location>
</feature>
<sequence>MEPRFFASREELHDVQMDLRKVHNIQREQSERLRLLERRQADDAALKSVWNSPFPSVLGGTPQHGPVHSNELFNDLEEQGHSLLNSLHLEADDEPARKGAASRANSVRFDVSALHGSNWGTHGGRHSGEFTPIRPGSELGGHQMMERSLSHKSDGRHSSAGFSVHSAHSGVSGRASSLGLDTNFLIGGHDDDDDDSPIDAPEPPPGFYYLGSPPSIIRCWLTTNFTSSSLLYAVVCTGSQRTTVEYSLLKDLDLLNNMHREEDGVCRIRLPVFLAEARVTHTKSRSASPAPQLPSITASFEVTSMDQGESTESKKGIRVVIGCETLRMHSADLLLSQNSMTLYGNDRDKLSVPFVRPEDDSAFKYLTTANLVPGKQKLNAAAREFVLGDTAGKTSVSGRKEAASSEPKAMENGSEGVLSPASQSSQAAQTPPKATAATPESGAETEKQPPIAASIPETSGKESNSGTAVGSSHAREHNNVAIRTPWRQTAIGAGIGGENGPLSGYQPATKPRNMKVLRPNKLPGTTSSTSARTGAAYEPAPPPRSSSEYRRRSQAAADSSSHPPSSNSSSSWGNALMSSKRSVSSYATATTTSGGGGKHQESVKAATQSTTASTSGTSSPSVPRTANNPLGGATAFSWIAQPSKPSTSATAAD</sequence>
<feature type="compositionally biased region" description="Polar residues" evidence="1">
    <location>
        <begin position="461"/>
        <end position="470"/>
    </location>
</feature>
<dbReference type="EMBL" id="MU858072">
    <property type="protein sequence ID" value="KAK4216096.1"/>
    <property type="molecule type" value="Genomic_DNA"/>
</dbReference>
<feature type="compositionally biased region" description="Basic and acidic residues" evidence="1">
    <location>
        <begin position="148"/>
        <end position="157"/>
    </location>
</feature>
<accession>A0AAN7B7Y8</accession>
<gene>
    <name evidence="2" type="ORF">QBC37DRAFT_103627</name>
</gene>
<dbReference type="AlphaFoldDB" id="A0AAN7B7Y8"/>
<feature type="compositionally biased region" description="Low complexity" evidence="1">
    <location>
        <begin position="554"/>
        <end position="592"/>
    </location>
</feature>
<reference evidence="2" key="1">
    <citation type="journal article" date="2023" name="Mol. Phylogenet. Evol.">
        <title>Genome-scale phylogeny and comparative genomics of the fungal order Sordariales.</title>
        <authorList>
            <person name="Hensen N."/>
            <person name="Bonometti L."/>
            <person name="Westerberg I."/>
            <person name="Brannstrom I.O."/>
            <person name="Guillou S."/>
            <person name="Cros-Aarteil S."/>
            <person name="Calhoun S."/>
            <person name="Haridas S."/>
            <person name="Kuo A."/>
            <person name="Mondo S."/>
            <person name="Pangilinan J."/>
            <person name="Riley R."/>
            <person name="LaButti K."/>
            <person name="Andreopoulos B."/>
            <person name="Lipzen A."/>
            <person name="Chen C."/>
            <person name="Yan M."/>
            <person name="Daum C."/>
            <person name="Ng V."/>
            <person name="Clum A."/>
            <person name="Steindorff A."/>
            <person name="Ohm R.A."/>
            <person name="Martin F."/>
            <person name="Silar P."/>
            <person name="Natvig D.O."/>
            <person name="Lalanne C."/>
            <person name="Gautier V."/>
            <person name="Ament-Velasquez S.L."/>
            <person name="Kruys A."/>
            <person name="Hutchinson M.I."/>
            <person name="Powell A.J."/>
            <person name="Barry K."/>
            <person name="Miller A.N."/>
            <person name="Grigoriev I.V."/>
            <person name="Debuchy R."/>
            <person name="Gladieux P."/>
            <person name="Hiltunen Thoren M."/>
            <person name="Johannesson H."/>
        </authorList>
    </citation>
    <scope>NUCLEOTIDE SEQUENCE</scope>
    <source>
        <strain evidence="2">PSN293</strain>
    </source>
</reference>
<reference evidence="2" key="2">
    <citation type="submission" date="2023-05" db="EMBL/GenBank/DDBJ databases">
        <authorList>
            <consortium name="Lawrence Berkeley National Laboratory"/>
            <person name="Steindorff A."/>
            <person name="Hensen N."/>
            <person name="Bonometti L."/>
            <person name="Westerberg I."/>
            <person name="Brannstrom I.O."/>
            <person name="Guillou S."/>
            <person name="Cros-Aarteil S."/>
            <person name="Calhoun S."/>
            <person name="Haridas S."/>
            <person name="Kuo A."/>
            <person name="Mondo S."/>
            <person name="Pangilinan J."/>
            <person name="Riley R."/>
            <person name="Labutti K."/>
            <person name="Andreopoulos B."/>
            <person name="Lipzen A."/>
            <person name="Chen C."/>
            <person name="Yanf M."/>
            <person name="Daum C."/>
            <person name="Ng V."/>
            <person name="Clum A."/>
            <person name="Ohm R."/>
            <person name="Martin F."/>
            <person name="Silar P."/>
            <person name="Natvig D."/>
            <person name="Lalanne C."/>
            <person name="Gautier V."/>
            <person name="Ament-Velasquez S.L."/>
            <person name="Kruys A."/>
            <person name="Hutchinson M.I."/>
            <person name="Powell A.J."/>
            <person name="Barry K."/>
            <person name="Miller A.N."/>
            <person name="Grigoriev I.V."/>
            <person name="Debuchy R."/>
            <person name="Gladieux P."/>
            <person name="Thoren M.H."/>
            <person name="Johannesson H."/>
        </authorList>
    </citation>
    <scope>NUCLEOTIDE SEQUENCE</scope>
    <source>
        <strain evidence="2">PSN293</strain>
    </source>
</reference>
<evidence type="ECO:0000256" key="1">
    <source>
        <dbReference type="SAM" id="MobiDB-lite"/>
    </source>
</evidence>
<feature type="region of interest" description="Disordered" evidence="1">
    <location>
        <begin position="393"/>
        <end position="653"/>
    </location>
</feature>
<protein>
    <recommendedName>
        <fullName evidence="4">Ubiquitin carboxyl-terminal hydrolase 19</fullName>
    </recommendedName>
</protein>
<name>A0AAN7B7Y8_9PEZI</name>
<organism evidence="2 3">
    <name type="scientific">Rhypophila decipiens</name>
    <dbReference type="NCBI Taxonomy" id="261697"/>
    <lineage>
        <taxon>Eukaryota</taxon>
        <taxon>Fungi</taxon>
        <taxon>Dikarya</taxon>
        <taxon>Ascomycota</taxon>
        <taxon>Pezizomycotina</taxon>
        <taxon>Sordariomycetes</taxon>
        <taxon>Sordariomycetidae</taxon>
        <taxon>Sordariales</taxon>
        <taxon>Naviculisporaceae</taxon>
        <taxon>Rhypophila</taxon>
    </lineage>
</organism>
<feature type="compositionally biased region" description="Low complexity" evidence="1">
    <location>
        <begin position="605"/>
        <end position="619"/>
    </location>
</feature>
<evidence type="ECO:0000313" key="2">
    <source>
        <dbReference type="EMBL" id="KAK4216096.1"/>
    </source>
</evidence>
<keyword evidence="3" id="KW-1185">Reference proteome</keyword>
<comment type="caution">
    <text evidence="2">The sequence shown here is derived from an EMBL/GenBank/DDBJ whole genome shotgun (WGS) entry which is preliminary data.</text>
</comment>
<feature type="compositionally biased region" description="Low complexity" evidence="1">
    <location>
        <begin position="524"/>
        <end position="538"/>
    </location>
</feature>
<evidence type="ECO:0000313" key="3">
    <source>
        <dbReference type="Proteomes" id="UP001301769"/>
    </source>
</evidence>
<feature type="compositionally biased region" description="Low complexity" evidence="1">
    <location>
        <begin position="419"/>
        <end position="439"/>
    </location>
</feature>
<dbReference type="Proteomes" id="UP001301769">
    <property type="component" value="Unassembled WGS sequence"/>
</dbReference>